<evidence type="ECO:0000256" key="2">
    <source>
        <dbReference type="ARBA" id="ARBA00022670"/>
    </source>
</evidence>
<accession>A0AAE3ID72</accession>
<feature type="domain" description="Peptidase M48" evidence="12">
    <location>
        <begin position="94"/>
        <end position="336"/>
    </location>
</feature>
<proteinExistence type="inferred from homology"/>
<evidence type="ECO:0000256" key="9">
    <source>
        <dbReference type="ARBA" id="ARBA00023136"/>
    </source>
</evidence>
<dbReference type="GO" id="GO:0004222">
    <property type="term" value="F:metalloendopeptidase activity"/>
    <property type="evidence" value="ECO:0007669"/>
    <property type="project" value="InterPro"/>
</dbReference>
<evidence type="ECO:0000313" key="14">
    <source>
        <dbReference type="EMBL" id="MCU4728226.1"/>
    </source>
</evidence>
<keyword evidence="6 10" id="KW-0862">Zinc</keyword>
<feature type="transmembrane region" description="Helical" evidence="11">
    <location>
        <begin position="213"/>
        <end position="238"/>
    </location>
</feature>
<dbReference type="Proteomes" id="UP001209746">
    <property type="component" value="Unassembled WGS sequence"/>
</dbReference>
<dbReference type="InterPro" id="IPR001915">
    <property type="entry name" value="Peptidase_M48"/>
</dbReference>
<keyword evidence="7 11" id="KW-1133">Transmembrane helix</keyword>
<dbReference type="GO" id="GO:0006508">
    <property type="term" value="P:proteolysis"/>
    <property type="evidence" value="ECO:0007669"/>
    <property type="project" value="UniProtKB-KW"/>
</dbReference>
<organism evidence="14 16">
    <name type="scientific">Halapricum hydrolyticum</name>
    <dbReference type="NCBI Taxonomy" id="2979991"/>
    <lineage>
        <taxon>Archaea</taxon>
        <taxon>Methanobacteriati</taxon>
        <taxon>Methanobacteriota</taxon>
        <taxon>Stenosarchaea group</taxon>
        <taxon>Halobacteria</taxon>
        <taxon>Halobacteriales</taxon>
        <taxon>Haloarculaceae</taxon>
        <taxon>Halapricum</taxon>
    </lineage>
</organism>
<dbReference type="GO" id="GO:0046872">
    <property type="term" value="F:metal ion binding"/>
    <property type="evidence" value="ECO:0007669"/>
    <property type="project" value="UniProtKB-KW"/>
</dbReference>
<evidence type="ECO:0000313" key="15">
    <source>
        <dbReference type="Proteomes" id="UP001208186"/>
    </source>
</evidence>
<keyword evidence="1" id="KW-1003">Cell membrane</keyword>
<dbReference type="Gene3D" id="3.30.2010.10">
    <property type="entry name" value="Metalloproteases ('zincins'), catalytic domain"/>
    <property type="match status" value="1"/>
</dbReference>
<keyword evidence="9 11" id="KW-0472">Membrane</keyword>
<evidence type="ECO:0000313" key="13">
    <source>
        <dbReference type="EMBL" id="MCU4719329.1"/>
    </source>
</evidence>
<reference evidence="14" key="1">
    <citation type="submission" date="2023-02" db="EMBL/GenBank/DDBJ databases">
        <title>Enrichment on poylsaccharides allowed isolation of novel metabolic and taxonomic groups of Haloarchaea.</title>
        <authorList>
            <person name="Sorokin D.Y."/>
            <person name="Elcheninov A.G."/>
            <person name="Khizhniak T.V."/>
            <person name="Kolganova T.V."/>
            <person name="Kublanov I.V."/>
        </authorList>
    </citation>
    <scope>NUCLEOTIDE SEQUENCE</scope>
    <source>
        <strain evidence="13 15">HArc-curdl5-1</strain>
        <strain evidence="14">HArc-curdl7</strain>
    </source>
</reference>
<name>A0AAE3ID72_9EURY</name>
<evidence type="ECO:0000256" key="11">
    <source>
        <dbReference type="SAM" id="Phobius"/>
    </source>
</evidence>
<comment type="caution">
    <text evidence="14">The sequence shown here is derived from an EMBL/GenBank/DDBJ whole genome shotgun (WGS) entry which is preliminary data.</text>
</comment>
<evidence type="ECO:0000256" key="10">
    <source>
        <dbReference type="RuleBase" id="RU003983"/>
    </source>
</evidence>
<evidence type="ECO:0000313" key="16">
    <source>
        <dbReference type="Proteomes" id="UP001209746"/>
    </source>
</evidence>
<dbReference type="EMBL" id="JAOPKD010000022">
    <property type="protein sequence ID" value="MCU4728226.1"/>
    <property type="molecule type" value="Genomic_DNA"/>
</dbReference>
<protein>
    <submittedName>
        <fullName evidence="14">M48 family metalloprotease</fullName>
        <ecNumber evidence="14">3.4.24.-</ecNumber>
    </submittedName>
</protein>
<dbReference type="EC" id="3.4.24.-" evidence="14"/>
<dbReference type="EMBL" id="JAOPKC010000025">
    <property type="protein sequence ID" value="MCU4719329.1"/>
    <property type="molecule type" value="Genomic_DNA"/>
</dbReference>
<evidence type="ECO:0000256" key="6">
    <source>
        <dbReference type="ARBA" id="ARBA00022833"/>
    </source>
</evidence>
<keyword evidence="4" id="KW-0479">Metal-binding</keyword>
<dbReference type="Pfam" id="PF01435">
    <property type="entry name" value="Peptidase_M48"/>
    <property type="match status" value="1"/>
</dbReference>
<feature type="transmembrane region" description="Helical" evidence="11">
    <location>
        <begin position="55"/>
        <end position="74"/>
    </location>
</feature>
<dbReference type="PANTHER" id="PTHR43221">
    <property type="entry name" value="PROTEASE HTPX"/>
    <property type="match status" value="1"/>
</dbReference>
<gene>
    <name evidence="14" type="ORF">OB914_14825</name>
    <name evidence="13" type="ORF">OB916_14855</name>
</gene>
<evidence type="ECO:0000256" key="7">
    <source>
        <dbReference type="ARBA" id="ARBA00022989"/>
    </source>
</evidence>
<keyword evidence="15" id="KW-1185">Reference proteome</keyword>
<evidence type="ECO:0000256" key="8">
    <source>
        <dbReference type="ARBA" id="ARBA00023049"/>
    </source>
</evidence>
<keyword evidence="8 10" id="KW-0482">Metalloprotease</keyword>
<dbReference type="AlphaFoldDB" id="A0AAE3ID72"/>
<comment type="similarity">
    <text evidence="10">Belongs to the peptidase M48 family.</text>
</comment>
<comment type="cofactor">
    <cofactor evidence="10">
        <name>Zn(2+)</name>
        <dbReference type="ChEBI" id="CHEBI:29105"/>
    </cofactor>
    <text evidence="10">Binds 1 zinc ion per subunit.</text>
</comment>
<keyword evidence="5 10" id="KW-0378">Hydrolase</keyword>
<feature type="transmembrane region" description="Helical" evidence="11">
    <location>
        <begin position="174"/>
        <end position="193"/>
    </location>
</feature>
<dbReference type="RefSeq" id="WP_315910076.1">
    <property type="nucleotide sequence ID" value="NZ_JAOPKC010000025.1"/>
</dbReference>
<dbReference type="Proteomes" id="UP001208186">
    <property type="component" value="Unassembled WGS sequence"/>
</dbReference>
<evidence type="ECO:0000256" key="5">
    <source>
        <dbReference type="ARBA" id="ARBA00022801"/>
    </source>
</evidence>
<keyword evidence="3 11" id="KW-0812">Transmembrane</keyword>
<feature type="transmembrane region" description="Helical" evidence="11">
    <location>
        <begin position="12"/>
        <end position="35"/>
    </location>
</feature>
<evidence type="ECO:0000256" key="3">
    <source>
        <dbReference type="ARBA" id="ARBA00022692"/>
    </source>
</evidence>
<evidence type="ECO:0000256" key="1">
    <source>
        <dbReference type="ARBA" id="ARBA00022475"/>
    </source>
</evidence>
<dbReference type="PANTHER" id="PTHR43221:SF2">
    <property type="entry name" value="PROTEASE HTPX HOMOLOG"/>
    <property type="match status" value="1"/>
</dbReference>
<evidence type="ECO:0000256" key="4">
    <source>
        <dbReference type="ARBA" id="ARBA00022723"/>
    </source>
</evidence>
<keyword evidence="2 10" id="KW-0645">Protease</keyword>
<dbReference type="InterPro" id="IPR050083">
    <property type="entry name" value="HtpX_protease"/>
</dbReference>
<sequence length="341" mass="36983">MKWDTDSGLTVRMGVALALVLTLPVAFIYAFVFAINAVGLDLLSWATGKPYNGEVYVRPWLAVGVVLVGLAVQYRYGDSVALRSVSARRVDADERPDLHRRVQRLAQIAEVEPPRVAVSRSDVPNAFTVGVRPSTATVVVTEGALEALDDAELDAVLAHELAHVKNRDVSVMSLAYFLPSLTYLVAIGAFYVLKGVFHVLGSFRHTDGDGAKGLFVAIVVLVVSAIVTMAISALFWLASFTLFRTLSQYREYAADRGAAAITGDPAALASALRTVDEEMSDVADRDLREVDGGLEALYVAPIDDYQFGEDRELISNDIFPATHPSTGERIDHLQSISRDSL</sequence>
<evidence type="ECO:0000259" key="12">
    <source>
        <dbReference type="Pfam" id="PF01435"/>
    </source>
</evidence>
<dbReference type="CDD" id="cd07327">
    <property type="entry name" value="M48B_HtpX_like"/>
    <property type="match status" value="1"/>
</dbReference>